<dbReference type="Pfam" id="PF00067">
    <property type="entry name" value="p450"/>
    <property type="match status" value="1"/>
</dbReference>
<dbReference type="PROSITE" id="PS00086">
    <property type="entry name" value="CYTOCHROME_P450"/>
    <property type="match status" value="1"/>
</dbReference>
<evidence type="ECO:0000256" key="1">
    <source>
        <dbReference type="ARBA" id="ARBA00001971"/>
    </source>
</evidence>
<evidence type="ECO:0000256" key="7">
    <source>
        <dbReference type="RuleBase" id="RU000461"/>
    </source>
</evidence>
<dbReference type="GO" id="GO:0020037">
    <property type="term" value="F:heme binding"/>
    <property type="evidence" value="ECO:0007669"/>
    <property type="project" value="InterPro"/>
</dbReference>
<dbReference type="Proteomes" id="UP001213623">
    <property type="component" value="Chromosome 5"/>
</dbReference>
<comment type="cofactor">
    <cofactor evidence="1 6">
        <name>heme</name>
        <dbReference type="ChEBI" id="CHEBI:30413"/>
    </cofactor>
</comment>
<dbReference type="InterPro" id="IPR036396">
    <property type="entry name" value="Cyt_P450_sf"/>
</dbReference>
<dbReference type="InterPro" id="IPR017972">
    <property type="entry name" value="Cyt_P450_CS"/>
</dbReference>
<proteinExistence type="inferred from homology"/>
<dbReference type="InterPro" id="IPR001128">
    <property type="entry name" value="Cyt_P450"/>
</dbReference>
<sequence length="181" mass="20091">MADWMPLPGARTGCFFTAENPGLQQELADTVCRAGGKDVELLDSMVGELLRYFTLNRLSIPCVTYQPVRIGEATIPAGTTVIMNAWALNRDPDVWDHPDTFDPYRFVGVTGREALAHFAFGAGRHSCPGQYMAQRQLCALLGAILRHFRMEKADDTKALDPLLDVEDPWALASKAPRTRVR</sequence>
<dbReference type="AlphaFoldDB" id="A0AAF0ELS8"/>
<evidence type="ECO:0000256" key="2">
    <source>
        <dbReference type="ARBA" id="ARBA00022723"/>
    </source>
</evidence>
<comment type="similarity">
    <text evidence="7">Belongs to the cytochrome P450 family.</text>
</comment>
<organism evidence="8 9">
    <name type="scientific">Malassezia nana</name>
    <dbReference type="NCBI Taxonomy" id="180528"/>
    <lineage>
        <taxon>Eukaryota</taxon>
        <taxon>Fungi</taxon>
        <taxon>Dikarya</taxon>
        <taxon>Basidiomycota</taxon>
        <taxon>Ustilaginomycotina</taxon>
        <taxon>Malasseziomycetes</taxon>
        <taxon>Malasseziales</taxon>
        <taxon>Malasseziaceae</taxon>
        <taxon>Malassezia</taxon>
    </lineage>
</organism>
<dbReference type="GO" id="GO:0047094">
    <property type="term" value="F:3-hydroxyphenylacetate 6-hydroxylase activity"/>
    <property type="evidence" value="ECO:0007669"/>
    <property type="project" value="UniProtKB-EC"/>
</dbReference>
<dbReference type="PANTHER" id="PTHR24303">
    <property type="entry name" value="HEME-BINDING MONOOXYGENASE FAMILY"/>
    <property type="match status" value="1"/>
</dbReference>
<keyword evidence="5 7" id="KW-0503">Monooxygenase</keyword>
<keyword evidence="4 6" id="KW-0408">Iron</keyword>
<evidence type="ECO:0000256" key="4">
    <source>
        <dbReference type="ARBA" id="ARBA00023004"/>
    </source>
</evidence>
<dbReference type="SUPFAM" id="SSF48264">
    <property type="entry name" value="Cytochrome P450"/>
    <property type="match status" value="1"/>
</dbReference>
<keyword evidence="3 7" id="KW-0560">Oxidoreductase</keyword>
<keyword evidence="6 7" id="KW-0349">Heme</keyword>
<evidence type="ECO:0000256" key="5">
    <source>
        <dbReference type="ARBA" id="ARBA00023033"/>
    </source>
</evidence>
<protein>
    <submittedName>
        <fullName evidence="8">3-hydroxyphenylacetate 6-hydroxylase</fullName>
        <ecNumber evidence="8">1.14.13.63</ecNumber>
    </submittedName>
</protein>
<dbReference type="PANTHER" id="PTHR24303:SF31">
    <property type="entry name" value="CYTOCHROME P450 307A1-RELATED"/>
    <property type="match status" value="1"/>
</dbReference>
<dbReference type="PRINTS" id="PR00463">
    <property type="entry name" value="EP450I"/>
</dbReference>
<reference evidence="8" key="1">
    <citation type="submission" date="2023-03" db="EMBL/GenBank/DDBJ databases">
        <title>Mating type loci evolution in Malassezia.</title>
        <authorList>
            <person name="Coelho M.A."/>
        </authorList>
    </citation>
    <scope>NUCLEOTIDE SEQUENCE</scope>
    <source>
        <strain evidence="8">CBS 9557</strain>
    </source>
</reference>
<dbReference type="Gene3D" id="1.10.630.10">
    <property type="entry name" value="Cytochrome P450"/>
    <property type="match status" value="1"/>
</dbReference>
<gene>
    <name evidence="8" type="ORF">MNAN1_003150</name>
</gene>
<evidence type="ECO:0000313" key="8">
    <source>
        <dbReference type="EMBL" id="WFD28144.1"/>
    </source>
</evidence>
<dbReference type="EMBL" id="CP119896">
    <property type="protein sequence ID" value="WFD28144.1"/>
    <property type="molecule type" value="Genomic_DNA"/>
</dbReference>
<evidence type="ECO:0000313" key="9">
    <source>
        <dbReference type="Proteomes" id="UP001213623"/>
    </source>
</evidence>
<feature type="binding site" description="axial binding residue" evidence="6">
    <location>
        <position position="127"/>
    </location>
    <ligand>
        <name>heme</name>
        <dbReference type="ChEBI" id="CHEBI:30413"/>
    </ligand>
    <ligandPart>
        <name>Fe</name>
        <dbReference type="ChEBI" id="CHEBI:18248"/>
    </ligandPart>
</feature>
<dbReference type="EC" id="1.14.13.63" evidence="8"/>
<dbReference type="GO" id="GO:0005506">
    <property type="term" value="F:iron ion binding"/>
    <property type="evidence" value="ECO:0007669"/>
    <property type="project" value="InterPro"/>
</dbReference>
<evidence type="ECO:0000256" key="3">
    <source>
        <dbReference type="ARBA" id="ARBA00023002"/>
    </source>
</evidence>
<keyword evidence="2 6" id="KW-0479">Metal-binding</keyword>
<keyword evidence="9" id="KW-1185">Reference proteome</keyword>
<evidence type="ECO:0000256" key="6">
    <source>
        <dbReference type="PIRSR" id="PIRSR602401-1"/>
    </source>
</evidence>
<accession>A0AAF0ELS8</accession>
<dbReference type="InterPro" id="IPR002401">
    <property type="entry name" value="Cyt_P450_E_grp-I"/>
</dbReference>
<name>A0AAF0ELS8_9BASI</name>